<comment type="cofactor">
    <cofactor evidence="1">
        <name>Mg(2+)</name>
        <dbReference type="ChEBI" id="CHEBI:18420"/>
    </cofactor>
</comment>
<comment type="caution">
    <text evidence="4">The sequence shown here is derived from an EMBL/GenBank/DDBJ whole genome shotgun (WGS) entry which is preliminary data.</text>
</comment>
<dbReference type="PROSITE" id="PS51462">
    <property type="entry name" value="NUDIX"/>
    <property type="match status" value="1"/>
</dbReference>
<name>A0ABQ3K1R5_9DEIO</name>
<evidence type="ECO:0000313" key="5">
    <source>
        <dbReference type="Proteomes" id="UP000632154"/>
    </source>
</evidence>
<dbReference type="PANTHER" id="PTHR43046">
    <property type="entry name" value="GDP-MANNOSE MANNOSYL HYDROLASE"/>
    <property type="match status" value="1"/>
</dbReference>
<evidence type="ECO:0000313" key="4">
    <source>
        <dbReference type="EMBL" id="GHF96246.1"/>
    </source>
</evidence>
<evidence type="ECO:0000259" key="3">
    <source>
        <dbReference type="PROSITE" id="PS51462"/>
    </source>
</evidence>
<dbReference type="Proteomes" id="UP000632154">
    <property type="component" value="Unassembled WGS sequence"/>
</dbReference>
<evidence type="ECO:0000256" key="2">
    <source>
        <dbReference type="ARBA" id="ARBA00022801"/>
    </source>
</evidence>
<dbReference type="InterPro" id="IPR000086">
    <property type="entry name" value="NUDIX_hydrolase_dom"/>
</dbReference>
<dbReference type="Gene3D" id="3.90.79.10">
    <property type="entry name" value="Nucleoside Triphosphate Pyrophosphohydrolase"/>
    <property type="match status" value="1"/>
</dbReference>
<dbReference type="SUPFAM" id="SSF55811">
    <property type="entry name" value="Nudix"/>
    <property type="match status" value="1"/>
</dbReference>
<dbReference type="EMBL" id="BNAL01000004">
    <property type="protein sequence ID" value="GHF96246.1"/>
    <property type="molecule type" value="Genomic_DNA"/>
</dbReference>
<feature type="domain" description="Nudix hydrolase" evidence="3">
    <location>
        <begin position="43"/>
        <end position="174"/>
    </location>
</feature>
<proteinExistence type="predicted"/>
<gene>
    <name evidence="4" type="ORF">GCM10017783_05140</name>
</gene>
<sequence>MGDSLADAVRADKLTGMRATPLAQDGEIIFWDVLCAPETEAARYQPLTHAVVGVRHGEDLLMLKAVRKGTWEFAGGFIDAGETPREAAGRELYGETGQLSGELRYVGVMHYDLGTLNIAGQTGEVYGALYLTEAESRSVTVQQAEHDAFRWLAAGAPLDEFDPFTAALVRVMRGA</sequence>
<keyword evidence="5" id="KW-1185">Reference proteome</keyword>
<dbReference type="RefSeq" id="WP_189642117.1">
    <property type="nucleotide sequence ID" value="NZ_BNAL01000004.1"/>
</dbReference>
<organism evidence="4 5">
    <name type="scientific">Deinococcus piscis</name>
    <dbReference type="NCBI Taxonomy" id="394230"/>
    <lineage>
        <taxon>Bacteria</taxon>
        <taxon>Thermotogati</taxon>
        <taxon>Deinococcota</taxon>
        <taxon>Deinococci</taxon>
        <taxon>Deinococcales</taxon>
        <taxon>Deinococcaceae</taxon>
        <taxon>Deinococcus</taxon>
    </lineage>
</organism>
<accession>A0ABQ3K1R5</accession>
<dbReference type="PANTHER" id="PTHR43046:SF14">
    <property type="entry name" value="MUTT_NUDIX FAMILY PROTEIN"/>
    <property type="match status" value="1"/>
</dbReference>
<dbReference type="InterPro" id="IPR015797">
    <property type="entry name" value="NUDIX_hydrolase-like_dom_sf"/>
</dbReference>
<keyword evidence="2" id="KW-0378">Hydrolase</keyword>
<dbReference type="Pfam" id="PF00293">
    <property type="entry name" value="NUDIX"/>
    <property type="match status" value="1"/>
</dbReference>
<evidence type="ECO:0000256" key="1">
    <source>
        <dbReference type="ARBA" id="ARBA00001946"/>
    </source>
</evidence>
<reference evidence="5" key="1">
    <citation type="journal article" date="2019" name="Int. J. Syst. Evol. Microbiol.">
        <title>The Global Catalogue of Microorganisms (GCM) 10K type strain sequencing project: providing services to taxonomists for standard genome sequencing and annotation.</title>
        <authorList>
            <consortium name="The Broad Institute Genomics Platform"/>
            <consortium name="The Broad Institute Genome Sequencing Center for Infectious Disease"/>
            <person name="Wu L."/>
            <person name="Ma J."/>
        </authorList>
    </citation>
    <scope>NUCLEOTIDE SEQUENCE [LARGE SCALE GENOMIC DNA]</scope>
    <source>
        <strain evidence="5">CGMCC 1.18439</strain>
    </source>
</reference>
<protein>
    <recommendedName>
        <fullName evidence="3">Nudix hydrolase domain-containing protein</fullName>
    </recommendedName>
</protein>